<gene>
    <name evidence="2" type="ORF">B1P95_18335</name>
</gene>
<dbReference type="Pfam" id="PF10145">
    <property type="entry name" value="PhageMin_Tail"/>
    <property type="match status" value="1"/>
</dbReference>
<name>A0A1S8K9B7_ENTFC</name>
<evidence type="ECO:0000313" key="3">
    <source>
        <dbReference type="Proteomes" id="UP000191171"/>
    </source>
</evidence>
<feature type="non-terminal residue" evidence="2">
    <location>
        <position position="180"/>
    </location>
</feature>
<dbReference type="EMBL" id="MVGJ01000633">
    <property type="protein sequence ID" value="OOL76327.1"/>
    <property type="molecule type" value="Genomic_DNA"/>
</dbReference>
<feature type="domain" description="Phage tail tape measure protein" evidence="1">
    <location>
        <begin position="2"/>
        <end position="153"/>
    </location>
</feature>
<reference evidence="2 3" key="1">
    <citation type="submission" date="2017-02" db="EMBL/GenBank/DDBJ databases">
        <title>Clonality and virulence of isolates of VRE in Hematopoietic Stem Cell Transplanted (HSCT) patients.</title>
        <authorList>
            <person name="Marchi A.P."/>
            <person name="Martins R.C."/>
            <person name="Marie S.K."/>
            <person name="Levin A.S."/>
            <person name="Costa S.F."/>
        </authorList>
    </citation>
    <scope>NUCLEOTIDE SEQUENCE [LARGE SCALE GENOMIC DNA]</scope>
    <source>
        <strain evidence="2 3">LIM1759</strain>
    </source>
</reference>
<evidence type="ECO:0000313" key="2">
    <source>
        <dbReference type="EMBL" id="OOL76327.1"/>
    </source>
</evidence>
<dbReference type="AlphaFoldDB" id="A0A1S8K9B7"/>
<feature type="non-terminal residue" evidence="2">
    <location>
        <position position="1"/>
    </location>
</feature>
<protein>
    <submittedName>
        <fullName evidence="2">Phage tail tape measure protein</fullName>
    </submittedName>
</protein>
<proteinExistence type="predicted"/>
<organism evidence="2 3">
    <name type="scientific">Enterococcus faecium</name>
    <name type="common">Streptococcus faecium</name>
    <dbReference type="NCBI Taxonomy" id="1352"/>
    <lineage>
        <taxon>Bacteria</taxon>
        <taxon>Bacillati</taxon>
        <taxon>Bacillota</taxon>
        <taxon>Bacilli</taxon>
        <taxon>Lactobacillales</taxon>
        <taxon>Enterococcaceae</taxon>
        <taxon>Enterococcus</taxon>
    </lineage>
</organism>
<evidence type="ECO:0000259" key="1">
    <source>
        <dbReference type="Pfam" id="PF10145"/>
    </source>
</evidence>
<dbReference type="Proteomes" id="UP000191171">
    <property type="component" value="Unassembled WGS sequence"/>
</dbReference>
<dbReference type="InterPro" id="IPR010090">
    <property type="entry name" value="Phage_tape_meas"/>
</dbReference>
<sequence length="180" mass="19860">NTMGADMDETLRGVNGLMVNFGLSAQDAMDLMVSGTQNGLDKTHELGDNMAEYSQLWSQMGYSADETFGMLQNGLDAGAYNLDKVNDLVKEMGISLTDGRFEQNMDMFSESTRKAFEEWKNGGGTQKDVINSMIQDFSNMDGQYDQLNKASTIWSALGEDNAMKVVQSLTDVNHTFDDVS</sequence>
<comment type="caution">
    <text evidence="2">The sequence shown here is derived from an EMBL/GenBank/DDBJ whole genome shotgun (WGS) entry which is preliminary data.</text>
</comment>
<accession>A0A1S8K9B7</accession>